<accession>K8XE33</accession>
<proteinExistence type="predicted"/>
<organism evidence="1 2">
    <name type="scientific">Rhodococcus opacus M213</name>
    <dbReference type="NCBI Taxonomy" id="1129896"/>
    <lineage>
        <taxon>Bacteria</taxon>
        <taxon>Bacillati</taxon>
        <taxon>Actinomycetota</taxon>
        <taxon>Actinomycetes</taxon>
        <taxon>Mycobacteriales</taxon>
        <taxon>Nocardiaceae</taxon>
        <taxon>Rhodococcus</taxon>
    </lineage>
</organism>
<name>K8XE33_RHOOP</name>
<sequence length="97" mass="10386">MCSPKPISDSVSRIGRSAEGLRHRYTRGTGAFDHTVQVPDPCGGRDRRAVLAGTRSDDNSAWTLPIASRLANLIVDSSSWDLSGLLSHSSTETEACT</sequence>
<comment type="caution">
    <text evidence="1">The sequence shown here is derived from an EMBL/GenBank/DDBJ whole genome shotgun (WGS) entry which is preliminary data.</text>
</comment>
<evidence type="ECO:0000313" key="1">
    <source>
        <dbReference type="EMBL" id="EKT79101.1"/>
    </source>
</evidence>
<gene>
    <name evidence="1" type="ORF">WSS_A29009</name>
</gene>
<protein>
    <submittedName>
        <fullName evidence="1">Uncharacterized protein</fullName>
    </submittedName>
</protein>
<evidence type="ECO:0000313" key="2">
    <source>
        <dbReference type="Proteomes" id="UP000005951"/>
    </source>
</evidence>
<dbReference type="Proteomes" id="UP000005951">
    <property type="component" value="Unassembled WGS sequence"/>
</dbReference>
<dbReference type="EMBL" id="AJYC02000089">
    <property type="protein sequence ID" value="EKT79101.1"/>
    <property type="molecule type" value="Genomic_DNA"/>
</dbReference>
<reference evidence="1 2" key="1">
    <citation type="journal article" date="2013" name="Genome Announc.">
        <title>Draft Genome Sequence of Rhodococcus opacus Strain M213 Shows a Diverse Catabolic Potential.</title>
        <authorList>
            <person name="Pathak A."/>
            <person name="Green S.J."/>
            <person name="Ogram A."/>
            <person name="Chauhan A."/>
        </authorList>
    </citation>
    <scope>NUCLEOTIDE SEQUENCE [LARGE SCALE GENOMIC DNA]</scope>
    <source>
        <strain evidence="1 2">M213</strain>
    </source>
</reference>
<dbReference type="AlphaFoldDB" id="K8XE33"/>